<feature type="chain" id="PRO_5045762065" evidence="1">
    <location>
        <begin position="24"/>
        <end position="506"/>
    </location>
</feature>
<dbReference type="InterPro" id="IPR011990">
    <property type="entry name" value="TPR-like_helical_dom_sf"/>
</dbReference>
<reference evidence="2 3" key="1">
    <citation type="journal article" date="2023" name="Int. J. Syst. Evol. Microbiol.">
        <title>Winogradskyella bathintestinalis sp. nov., isolated from the intestine of the deep-sea loosejaw dragonfish, Malacosteus niger.</title>
        <authorList>
            <person name="Uniacke-Lowe S."/>
            <person name="Johnson C.N."/>
            <person name="Stanton C."/>
            <person name="Hill C."/>
            <person name="Ross P."/>
        </authorList>
    </citation>
    <scope>NUCLEOTIDE SEQUENCE [LARGE SCALE GENOMIC DNA]</scope>
    <source>
        <strain evidence="2 3">APC 3343</strain>
    </source>
</reference>
<protein>
    <submittedName>
        <fullName evidence="2">SusD/RagB family nutrient-binding outer membrane lipoprotein</fullName>
    </submittedName>
</protein>
<dbReference type="EMBL" id="JASDDK010000002">
    <property type="protein sequence ID" value="MDN3492677.1"/>
    <property type="molecule type" value="Genomic_DNA"/>
</dbReference>
<sequence length="506" mass="55183">MKTKNIKKSVMLMFALALVSVGCSDFVDVNDNPNNPPISTPSLTLPVAQQDFTALNARTLTYLGNELVVNWATPSNWSANQIYARYNFTSGDFTNIFETSYADIFKNLTYIENYTDPSGAVDYTNYQAISTIIKGFQYQILVDLYGDVPYTEANLRGDNTTPAYDDAETIYKAVIDELTEVVNTINNAPVNAEDPADQDIINQGHMDEWAAFANSIKLRMLVRLSNTGQDSYIAGQIASINANGAGYITESITANPTSIGDGGYSSDEFKQNPFWDYFREPVTGAEANRGDYTVASETAIDFLTNNDDPRLERLYAPAENTGEFKGVEQSTSLPGTGFTSKDLAKVGPGLLKGPNQDQIIMSLAEALFVQAEATVRGYLPGGDAAAQELYESAIEASFAQLGVEAAEIEAQSYYGQTIENVGWSASSNKIEAIITQKWVALNGTSSIESWIDLTRTGYPADLPIPAESGGTRPVRLLYPDTEVARNSANVPTQGVTDVFTNDPFWR</sequence>
<evidence type="ECO:0000256" key="1">
    <source>
        <dbReference type="SAM" id="SignalP"/>
    </source>
</evidence>
<keyword evidence="1" id="KW-0732">Signal</keyword>
<dbReference type="Pfam" id="PF12771">
    <property type="entry name" value="SusD-like_2"/>
    <property type="match status" value="1"/>
</dbReference>
<dbReference type="Proteomes" id="UP001231197">
    <property type="component" value="Unassembled WGS sequence"/>
</dbReference>
<feature type="signal peptide" evidence="1">
    <location>
        <begin position="1"/>
        <end position="23"/>
    </location>
</feature>
<accession>A0ABT7ZUJ5</accession>
<gene>
    <name evidence="2" type="ORF">QMA06_08085</name>
</gene>
<evidence type="ECO:0000313" key="2">
    <source>
        <dbReference type="EMBL" id="MDN3492677.1"/>
    </source>
</evidence>
<comment type="caution">
    <text evidence="2">The sequence shown here is derived from an EMBL/GenBank/DDBJ whole genome shotgun (WGS) entry which is preliminary data.</text>
</comment>
<dbReference type="PROSITE" id="PS51257">
    <property type="entry name" value="PROKAR_LIPOPROTEIN"/>
    <property type="match status" value="1"/>
</dbReference>
<dbReference type="Gene3D" id="1.25.40.390">
    <property type="match status" value="1"/>
</dbReference>
<name>A0ABT7ZUJ5_9FLAO</name>
<dbReference type="SUPFAM" id="SSF48452">
    <property type="entry name" value="TPR-like"/>
    <property type="match status" value="1"/>
</dbReference>
<keyword evidence="3" id="KW-1185">Reference proteome</keyword>
<keyword evidence="2" id="KW-0449">Lipoprotein</keyword>
<dbReference type="InterPro" id="IPR041662">
    <property type="entry name" value="SusD-like_2"/>
</dbReference>
<proteinExistence type="predicted"/>
<dbReference type="RefSeq" id="WP_290206359.1">
    <property type="nucleotide sequence ID" value="NZ_JASDDK010000002.1"/>
</dbReference>
<evidence type="ECO:0000313" key="3">
    <source>
        <dbReference type="Proteomes" id="UP001231197"/>
    </source>
</evidence>
<organism evidence="2 3">
    <name type="scientific">Winogradskyella bathintestinalis</name>
    <dbReference type="NCBI Taxonomy" id="3035208"/>
    <lineage>
        <taxon>Bacteria</taxon>
        <taxon>Pseudomonadati</taxon>
        <taxon>Bacteroidota</taxon>
        <taxon>Flavobacteriia</taxon>
        <taxon>Flavobacteriales</taxon>
        <taxon>Flavobacteriaceae</taxon>
        <taxon>Winogradskyella</taxon>
    </lineage>
</organism>